<feature type="domain" description="PFL" evidence="1">
    <location>
        <begin position="11"/>
        <end position="218"/>
    </location>
</feature>
<evidence type="ECO:0000259" key="1">
    <source>
        <dbReference type="PROSITE" id="PS51554"/>
    </source>
</evidence>
<accession>G5RST5</accession>
<dbReference type="PANTHER" id="PTHR43641">
    <property type="entry name" value="FORMATE ACETYLTRANSFERASE 3-RELATED"/>
    <property type="match status" value="1"/>
</dbReference>
<dbReference type="GO" id="GO:0016829">
    <property type="term" value="F:lyase activity"/>
    <property type="evidence" value="ECO:0007669"/>
    <property type="project" value="UniProtKB-KW"/>
</dbReference>
<proteinExistence type="predicted"/>
<comment type="caution">
    <text evidence="2">The sequence shown here is derived from an EMBL/GenBank/DDBJ whole genome shotgun (WGS) entry which is preliminary data.</text>
</comment>
<dbReference type="Pfam" id="PF02901">
    <property type="entry name" value="PFL-like"/>
    <property type="match status" value="1"/>
</dbReference>
<dbReference type="PANTHER" id="PTHR43641:SF2">
    <property type="entry name" value="DEHYDRATASE YBIW-RELATED"/>
    <property type="match status" value="1"/>
</dbReference>
<dbReference type="EMBL" id="AFCW01000519">
    <property type="protein sequence ID" value="EHD05466.1"/>
    <property type="molecule type" value="Genomic_DNA"/>
</dbReference>
<reference evidence="2 3" key="1">
    <citation type="journal article" date="2011" name="BMC Genomics">
        <title>Genome sequencing reveals diversification of virulence factor content and possible host adaptation in distinct subpopulations of Salmonella enterica.</title>
        <authorList>
            <person name="den Bakker H.C."/>
            <person name="Moreno Switt A.I."/>
            <person name="Govoni G."/>
            <person name="Cummings C.A."/>
            <person name="Ranieri M.L."/>
            <person name="Degoricija L."/>
            <person name="Hoelzer K."/>
            <person name="Rodriguez-Rivera L.D."/>
            <person name="Brown S."/>
            <person name="Bolchacova E."/>
            <person name="Furtado M.R."/>
            <person name="Wiedmann M."/>
        </authorList>
    </citation>
    <scope>NUCLEOTIDE SEQUENCE [LARGE SCALE GENOMIC DNA]</scope>
    <source>
        <strain evidence="2 3">R8-2977</strain>
    </source>
</reference>
<dbReference type="PATRIC" id="fig|913084.3.peg.956"/>
<dbReference type="InterPro" id="IPR051215">
    <property type="entry name" value="GRE"/>
</dbReference>
<dbReference type="PROSITE" id="PS51554">
    <property type="entry name" value="PFL"/>
    <property type="match status" value="1"/>
</dbReference>
<evidence type="ECO:0000313" key="2">
    <source>
        <dbReference type="EMBL" id="EHD05466.1"/>
    </source>
</evidence>
<protein>
    <submittedName>
        <fullName evidence="2">Pyruvate formate-lyase</fullName>
    </submittedName>
</protein>
<dbReference type="InterPro" id="IPR004184">
    <property type="entry name" value="PFL_dom"/>
</dbReference>
<organism evidence="2 3">
    <name type="scientific">Salmonella enterica subsp. enterica serovar Urbana str. R8-2977</name>
    <dbReference type="NCBI Taxonomy" id="913084"/>
    <lineage>
        <taxon>Bacteria</taxon>
        <taxon>Pseudomonadati</taxon>
        <taxon>Pseudomonadota</taxon>
        <taxon>Gammaproteobacteria</taxon>
        <taxon>Enterobacterales</taxon>
        <taxon>Enterobacteriaceae</taxon>
        <taxon>Salmonella</taxon>
    </lineage>
</organism>
<dbReference type="AlphaFoldDB" id="G5RST5"/>
<sequence>MTQLKLDTLSDRIKAHKTALVHIVKPPICTERAQHYTEMYQQHLDKPIPVRRALALAHHLAERTIWIKHDELIVGNQASEVRAAPIFPEYTVSWIEKEIDDLADRPGAGFSVSEENKRILHDICPWWRGQTVQDRCYGMFTDEQKGLLATGIIKAEGNMTSGDAHLAVNFPLLLEKGLDGLRDKVAERRSRINLTVLEDLHGEQFLKAIDIVLDAVSQ</sequence>
<name>G5RST5_SALET</name>
<dbReference type="Proteomes" id="UP000004776">
    <property type="component" value="Unassembled WGS sequence"/>
</dbReference>
<evidence type="ECO:0000313" key="3">
    <source>
        <dbReference type="Proteomes" id="UP000004776"/>
    </source>
</evidence>
<dbReference type="SUPFAM" id="SSF51998">
    <property type="entry name" value="PFL-like glycyl radical enzymes"/>
    <property type="match status" value="1"/>
</dbReference>
<dbReference type="GO" id="GO:0005829">
    <property type="term" value="C:cytosol"/>
    <property type="evidence" value="ECO:0007669"/>
    <property type="project" value="TreeGrafter"/>
</dbReference>
<keyword evidence="2" id="KW-0456">Lyase</keyword>
<gene>
    <name evidence="2" type="ORF">LTSEURB_1287</name>
</gene>
<keyword evidence="2" id="KW-0670">Pyruvate</keyword>
<dbReference type="Gene3D" id="3.20.70.20">
    <property type="match status" value="1"/>
</dbReference>